<dbReference type="InterPro" id="IPR007037">
    <property type="entry name" value="SIP_rossman_dom"/>
</dbReference>
<dbReference type="CDD" id="cd06193">
    <property type="entry name" value="siderophore_interacting"/>
    <property type="match status" value="1"/>
</dbReference>
<dbReference type="STRING" id="400668.Mmwyl1_0342"/>
<gene>
    <name evidence="3" type="ordered locus">Mmwyl1_0342</name>
</gene>
<proteinExistence type="predicted"/>
<dbReference type="OrthoDB" id="9814826at2"/>
<dbReference type="EMBL" id="CP000749">
    <property type="protein sequence ID" value="ABR69280.1"/>
    <property type="molecule type" value="Genomic_DNA"/>
</dbReference>
<organism evidence="3">
    <name type="scientific">Marinomonas sp. (strain MWYL1)</name>
    <dbReference type="NCBI Taxonomy" id="400668"/>
    <lineage>
        <taxon>Bacteria</taxon>
        <taxon>Pseudomonadati</taxon>
        <taxon>Pseudomonadota</taxon>
        <taxon>Gammaproteobacteria</taxon>
        <taxon>Oceanospirillales</taxon>
        <taxon>Oceanospirillaceae</taxon>
        <taxon>Marinomonas</taxon>
    </lineage>
</organism>
<dbReference type="HOGENOM" id="CLU_729197_0_0_6"/>
<feature type="domain" description="DUF2470" evidence="2">
    <location>
        <begin position="15"/>
        <end position="75"/>
    </location>
</feature>
<sequence length="379" mass="43506">MSLYTPLQDLDHKIDIIDHVNQDHPEELFAIAQHHCQQGEEIYSAKILDIFKEGIQVNVAFSDNTDAKDMFIPFAIEGDLEENILYLAYAAVIKQGRDFSGTGKRFFEVISKQKITPNIIRLTVKCTTPLPEYYPGYAHAFVLKSLTKRPNNDIRNINKKHWSKNLFDRIFIWLLKNLSSKNRQKLFSNSNKDIRLYTLRKSWKGDNSTWIDHGYVDIFTHGDTAGSQWANKLEVGNIILSRSESKDKHPHLTSGHALLVADETAYPALAGILEYWQNPLPPHIILISAAEDEQAYFSDEMIPHGCQLDRVVCSAEQQADKVLSILRQIEKVDVVWAALESESAKKIRHYLRNERQVIGKNNHTKAYWNLKNKHGTTQN</sequence>
<dbReference type="PANTHER" id="PTHR30157:SF0">
    <property type="entry name" value="NADPH-DEPENDENT FERRIC-CHELATE REDUCTASE"/>
    <property type="match status" value="1"/>
</dbReference>
<dbReference type="InterPro" id="IPR019595">
    <property type="entry name" value="DUF2470"/>
</dbReference>
<dbReference type="InterPro" id="IPR039374">
    <property type="entry name" value="SIP_fam"/>
</dbReference>
<dbReference type="eggNOG" id="COG2375">
    <property type="taxonomic scope" value="Bacteria"/>
</dbReference>
<dbReference type="Gene3D" id="2.40.30.10">
    <property type="entry name" value="Translation factors"/>
    <property type="match status" value="1"/>
</dbReference>
<accession>A6VS51</accession>
<feature type="domain" description="SIP-like Rossmann fold" evidence="1">
    <location>
        <begin position="256"/>
        <end position="370"/>
    </location>
</feature>
<dbReference type="Pfam" id="PF04954">
    <property type="entry name" value="SIP"/>
    <property type="match status" value="1"/>
</dbReference>
<evidence type="ECO:0000259" key="1">
    <source>
        <dbReference type="Pfam" id="PF04954"/>
    </source>
</evidence>
<evidence type="ECO:0000313" key="3">
    <source>
        <dbReference type="EMBL" id="ABR69280.1"/>
    </source>
</evidence>
<dbReference type="Gene3D" id="3.20.180.10">
    <property type="entry name" value="PNP-oxidase-like"/>
    <property type="match status" value="1"/>
</dbReference>
<dbReference type="Pfam" id="PF10615">
    <property type="entry name" value="DUF2470"/>
    <property type="match status" value="1"/>
</dbReference>
<dbReference type="Gene3D" id="3.40.50.80">
    <property type="entry name" value="Nucleotide-binding domain of ferredoxin-NADP reductase (FNR) module"/>
    <property type="match status" value="1"/>
</dbReference>
<dbReference type="InterPro" id="IPR039261">
    <property type="entry name" value="FNR_nucleotide-bd"/>
</dbReference>
<name>A6VS51_MARMS</name>
<evidence type="ECO:0000259" key="2">
    <source>
        <dbReference type="Pfam" id="PF10615"/>
    </source>
</evidence>
<dbReference type="KEGG" id="mmw:Mmwyl1_0342"/>
<dbReference type="AlphaFoldDB" id="A6VS51"/>
<protein>
    <submittedName>
        <fullName evidence="3">Siderophore-interacting protein</fullName>
    </submittedName>
</protein>
<dbReference type="PANTHER" id="PTHR30157">
    <property type="entry name" value="FERRIC REDUCTASE, NADPH-DEPENDENT"/>
    <property type="match status" value="1"/>
</dbReference>
<dbReference type="InterPro" id="IPR037119">
    <property type="entry name" value="Haem_oxidase_HugZ-like_sf"/>
</dbReference>
<reference evidence="3" key="1">
    <citation type="submission" date="2007-06" db="EMBL/GenBank/DDBJ databases">
        <title>Complete sequence of Marinomonas sp. MWYL1.</title>
        <authorList>
            <consortium name="US DOE Joint Genome Institute"/>
            <person name="Copeland A."/>
            <person name="Lucas S."/>
            <person name="Lapidus A."/>
            <person name="Barry K."/>
            <person name="Glavina del Rio T."/>
            <person name="Dalin E."/>
            <person name="Tice H."/>
            <person name="Pitluck S."/>
            <person name="Kiss H."/>
            <person name="Brettin T."/>
            <person name="Bruce D."/>
            <person name="Detter J.C."/>
            <person name="Han C."/>
            <person name="Schmutz J."/>
            <person name="Larimer F."/>
            <person name="Land M."/>
            <person name="Hauser L."/>
            <person name="Kyrpides N."/>
            <person name="Kim E."/>
            <person name="Johnston A.W.B."/>
            <person name="Todd J.D."/>
            <person name="Rogers R."/>
            <person name="Wexler M."/>
            <person name="Bond P.L."/>
            <person name="Li Y."/>
            <person name="Richardson P."/>
        </authorList>
    </citation>
    <scope>NUCLEOTIDE SEQUENCE [LARGE SCALE GENOMIC DNA]</scope>
    <source>
        <strain evidence="3">MWYL1</strain>
    </source>
</reference>